<dbReference type="GO" id="GO:0016779">
    <property type="term" value="F:nucleotidyltransferase activity"/>
    <property type="evidence" value="ECO:0007669"/>
    <property type="project" value="UniProtKB-ARBA"/>
</dbReference>
<reference evidence="5" key="1">
    <citation type="submission" date="2016-09" db="EMBL/GenBank/DDBJ databases">
        <authorList>
            <person name="Koehorst J."/>
        </authorList>
    </citation>
    <scope>NUCLEOTIDE SEQUENCE [LARGE SCALE GENOMIC DNA]</scope>
</reference>
<feature type="domain" description="Mannose-1-phosphate guanyltransferase C-terminal" evidence="3">
    <location>
        <begin position="167"/>
        <end position="239"/>
    </location>
</feature>
<dbReference type="InterPro" id="IPR011004">
    <property type="entry name" value="Trimer_LpxA-like_sf"/>
</dbReference>
<evidence type="ECO:0000256" key="2">
    <source>
        <dbReference type="ARBA" id="ARBA00023315"/>
    </source>
</evidence>
<gene>
    <name evidence="4" type="ORF">PYTT_1213</name>
</gene>
<dbReference type="AlphaFoldDB" id="A0A1H6LAC7"/>
<evidence type="ECO:0000313" key="5">
    <source>
        <dbReference type="Proteomes" id="UP000176204"/>
    </source>
</evidence>
<evidence type="ECO:0000256" key="1">
    <source>
        <dbReference type="ARBA" id="ARBA00022679"/>
    </source>
</evidence>
<sequence length="302" mass="32704">MTITLMPPLVSDLCAPISGFMRPLSDCRVANMTLREWVTSRLELAGFVVINPEEANNQCVRIPIDHIPEYSTLYLLAHAVGPKALKTPKGEILAWVNTLDPMNCPNCIVTEAPAQHIRYLWDMLDLNAEILRNMPQTPVRGSISHLAAVDGRLHLGEGSVIHHGTVIEGDVIIGKNCKIGPNAYIRGATSVGDNCVIGHAVEVKNSIIYDNTHIAHLSYVGDSIVGSHVNVGAGCIFSNYRHDGLNNQMMVNGELIDTKHDKLGAMVGDGVKLGANSVICPGRKIGRGRMTDPGTIIRHDMA</sequence>
<dbReference type="InterPro" id="IPR056729">
    <property type="entry name" value="GMPPB_C"/>
</dbReference>
<name>A0A1H6LAC7_9BACT</name>
<dbReference type="PANTHER" id="PTHR43584">
    <property type="entry name" value="NUCLEOTIDYL TRANSFERASE"/>
    <property type="match status" value="1"/>
</dbReference>
<dbReference type="STRING" id="1679444.PYTT_1213"/>
<organism evidence="4 5">
    <name type="scientific">Akkermansia glycaniphila</name>
    <dbReference type="NCBI Taxonomy" id="1679444"/>
    <lineage>
        <taxon>Bacteria</taxon>
        <taxon>Pseudomonadati</taxon>
        <taxon>Verrucomicrobiota</taxon>
        <taxon>Verrucomicrobiia</taxon>
        <taxon>Verrucomicrobiales</taxon>
        <taxon>Akkermansiaceae</taxon>
        <taxon>Akkermansia</taxon>
    </lineage>
</organism>
<evidence type="ECO:0000259" key="3">
    <source>
        <dbReference type="Pfam" id="PF25087"/>
    </source>
</evidence>
<proteinExistence type="predicted"/>
<dbReference type="PANTHER" id="PTHR43584:SF8">
    <property type="entry name" value="N-ACETYLMURAMATE ALPHA-1-PHOSPHATE URIDYLYLTRANSFERASE"/>
    <property type="match status" value="1"/>
</dbReference>
<accession>A0A1H6LAC7</accession>
<keyword evidence="5" id="KW-1185">Reference proteome</keyword>
<dbReference type="Gene3D" id="2.160.10.10">
    <property type="entry name" value="Hexapeptide repeat proteins"/>
    <property type="match status" value="1"/>
</dbReference>
<dbReference type="OrthoDB" id="9779868at2"/>
<dbReference type="KEGG" id="agl:PYTT_1213"/>
<dbReference type="InterPro" id="IPR050065">
    <property type="entry name" value="GlmU-like"/>
</dbReference>
<keyword evidence="1" id="KW-0808">Transferase</keyword>
<dbReference type="GO" id="GO:0016746">
    <property type="term" value="F:acyltransferase activity"/>
    <property type="evidence" value="ECO:0007669"/>
    <property type="project" value="UniProtKB-KW"/>
</dbReference>
<dbReference type="CDD" id="cd05636">
    <property type="entry name" value="LbH_G1P_TT_C_like"/>
    <property type="match status" value="1"/>
</dbReference>
<protein>
    <submittedName>
        <fullName evidence="4">Trimeric lpxa-like</fullName>
    </submittedName>
</protein>
<evidence type="ECO:0000313" key="4">
    <source>
        <dbReference type="EMBL" id="SEH85232.1"/>
    </source>
</evidence>
<keyword evidence="2" id="KW-0012">Acyltransferase</keyword>
<dbReference type="Proteomes" id="UP000176204">
    <property type="component" value="Chromosome I"/>
</dbReference>
<dbReference type="SUPFAM" id="SSF51161">
    <property type="entry name" value="Trimeric LpxA-like enzymes"/>
    <property type="match status" value="1"/>
</dbReference>
<dbReference type="Pfam" id="PF25087">
    <property type="entry name" value="GMPPB_C"/>
    <property type="match status" value="1"/>
</dbReference>
<dbReference type="EMBL" id="LT629973">
    <property type="protein sequence ID" value="SEH85232.1"/>
    <property type="molecule type" value="Genomic_DNA"/>
</dbReference>
<dbReference type="RefSeq" id="WP_083076772.1">
    <property type="nucleotide sequence ID" value="NZ_JACVVN010000007.1"/>
</dbReference>